<evidence type="ECO:0000256" key="1">
    <source>
        <dbReference type="SAM" id="MobiDB-lite"/>
    </source>
</evidence>
<proteinExistence type="predicted"/>
<evidence type="ECO:0000313" key="2">
    <source>
        <dbReference type="EMBL" id="KOO26423.1"/>
    </source>
</evidence>
<accession>A0A0M0JJK1</accession>
<dbReference type="Proteomes" id="UP000037460">
    <property type="component" value="Unassembled WGS sequence"/>
</dbReference>
<dbReference type="EMBL" id="JWZX01002853">
    <property type="protein sequence ID" value="KOO26423.1"/>
    <property type="molecule type" value="Genomic_DNA"/>
</dbReference>
<evidence type="ECO:0000313" key="3">
    <source>
        <dbReference type="Proteomes" id="UP000037460"/>
    </source>
</evidence>
<gene>
    <name evidence="2" type="ORF">Ctob_006824</name>
</gene>
<dbReference type="AlphaFoldDB" id="A0A0M0JJK1"/>
<protein>
    <submittedName>
        <fullName evidence="2">Uncharacterized protein</fullName>
    </submittedName>
</protein>
<keyword evidence="3" id="KW-1185">Reference proteome</keyword>
<reference evidence="3" key="1">
    <citation type="journal article" date="2015" name="PLoS Genet.">
        <title>Genome Sequence and Transcriptome Analyses of Chrysochromulina tobin: Metabolic Tools for Enhanced Algal Fitness in the Prominent Order Prymnesiales (Haptophyceae).</title>
        <authorList>
            <person name="Hovde B.T."/>
            <person name="Deodato C.R."/>
            <person name="Hunsperger H.M."/>
            <person name="Ryken S.A."/>
            <person name="Yost W."/>
            <person name="Jha R.K."/>
            <person name="Patterson J."/>
            <person name="Monnat R.J. Jr."/>
            <person name="Barlow S.B."/>
            <person name="Starkenburg S.R."/>
            <person name="Cattolico R.A."/>
        </authorList>
    </citation>
    <scope>NUCLEOTIDE SEQUENCE</scope>
    <source>
        <strain evidence="3">CCMP291</strain>
    </source>
</reference>
<organism evidence="2 3">
    <name type="scientific">Chrysochromulina tobinii</name>
    <dbReference type="NCBI Taxonomy" id="1460289"/>
    <lineage>
        <taxon>Eukaryota</taxon>
        <taxon>Haptista</taxon>
        <taxon>Haptophyta</taxon>
        <taxon>Prymnesiophyceae</taxon>
        <taxon>Prymnesiales</taxon>
        <taxon>Chrysochromulinaceae</taxon>
        <taxon>Chrysochromulina</taxon>
    </lineage>
</organism>
<name>A0A0M0JJK1_9EUKA</name>
<feature type="region of interest" description="Disordered" evidence="1">
    <location>
        <begin position="202"/>
        <end position="222"/>
    </location>
</feature>
<comment type="caution">
    <text evidence="2">The sequence shown here is derived from an EMBL/GenBank/DDBJ whole genome shotgun (WGS) entry which is preliminary data.</text>
</comment>
<sequence>MVDASDVALAFGAALGKAWRGESFAPLAALLLADASVETPLWSCKDRAAYESELKGAREFFSALSPPALTVLSHRTLADGRTQVSWILGFRDFASLWASPTAEQLPMQTIASRKGYELVRVPPMLALQSEWTESGMLLKSEQAPLPPAFAFTGEVKRRGWYNAVSPGFVERASVRQELGAGMAQAAQRRRWYASLPVRFGDEPSKLPRLPDPTTDPEYRDELPDGVTSVSVGYVRRPAQLLALRRLQQAPANNAVLSAALELAAAVEADGATVVRSEGRPLVVQMSGDLKYGFNDRAELAMSVWLSVPNAFKEEYVGVVVEEKTA</sequence>